<gene>
    <name evidence="2" type="ORF">WJX75_000760</name>
</gene>
<feature type="domain" description="Amine oxidase" evidence="1">
    <location>
        <begin position="2"/>
        <end position="241"/>
    </location>
</feature>
<dbReference type="PANTHER" id="PTHR46313">
    <property type="match status" value="1"/>
</dbReference>
<evidence type="ECO:0000259" key="1">
    <source>
        <dbReference type="Pfam" id="PF01593"/>
    </source>
</evidence>
<name>A0ABR2YCT4_9CHLO</name>
<evidence type="ECO:0000313" key="2">
    <source>
        <dbReference type="EMBL" id="KAK9902635.1"/>
    </source>
</evidence>
<protein>
    <recommendedName>
        <fullName evidence="1">Amine oxidase domain-containing protein</fullName>
    </recommendedName>
</protein>
<dbReference type="InterPro" id="IPR045892">
    <property type="entry name" value="CrtISO-like"/>
</dbReference>
<dbReference type="Proteomes" id="UP001491310">
    <property type="component" value="Unassembled WGS sequence"/>
</dbReference>
<organism evidence="2 3">
    <name type="scientific">Coccomyxa subellipsoidea</name>
    <dbReference type="NCBI Taxonomy" id="248742"/>
    <lineage>
        <taxon>Eukaryota</taxon>
        <taxon>Viridiplantae</taxon>
        <taxon>Chlorophyta</taxon>
        <taxon>core chlorophytes</taxon>
        <taxon>Trebouxiophyceae</taxon>
        <taxon>Trebouxiophyceae incertae sedis</taxon>
        <taxon>Coccomyxaceae</taxon>
        <taxon>Coccomyxa</taxon>
    </lineage>
</organism>
<keyword evidence="3" id="KW-1185">Reference proteome</keyword>
<proteinExistence type="predicted"/>
<dbReference type="SUPFAM" id="SSF51905">
    <property type="entry name" value="FAD/NAD(P)-binding domain"/>
    <property type="match status" value="1"/>
</dbReference>
<accession>A0ABR2YCT4</accession>
<reference evidence="2 3" key="1">
    <citation type="journal article" date="2024" name="Nat. Commun.">
        <title>Phylogenomics reveals the evolutionary origins of lichenization in chlorophyte algae.</title>
        <authorList>
            <person name="Puginier C."/>
            <person name="Libourel C."/>
            <person name="Otte J."/>
            <person name="Skaloud P."/>
            <person name="Haon M."/>
            <person name="Grisel S."/>
            <person name="Petersen M."/>
            <person name="Berrin J.G."/>
            <person name="Delaux P.M."/>
            <person name="Dal Grande F."/>
            <person name="Keller J."/>
        </authorList>
    </citation>
    <scope>NUCLEOTIDE SEQUENCE [LARGE SCALE GENOMIC DNA]</scope>
    <source>
        <strain evidence="2 3">SAG 216-7</strain>
    </source>
</reference>
<comment type="caution">
    <text evidence="2">The sequence shown here is derived from an EMBL/GenBank/DDBJ whole genome shotgun (WGS) entry which is preliminary data.</text>
</comment>
<dbReference type="EMBL" id="JALJOT010000015">
    <property type="protein sequence ID" value="KAK9902635.1"/>
    <property type="molecule type" value="Genomic_DNA"/>
</dbReference>
<evidence type="ECO:0000313" key="3">
    <source>
        <dbReference type="Proteomes" id="UP001491310"/>
    </source>
</evidence>
<sequence length="457" mass="49665">MLANYGVKVTVCESHSIPGGAAHAWVQDGYHFESGPSLYSGMAARGRAANPIAHVLQAIDEPLDLLTYNKWNVLLPEGTFMTEVGGGAFEDVLQKVSPGAISEWRELQRVMQPLAAAATALPPAALRADPAVAVTAFARYLPQLLQGGGDIRRLVGPFSDIVDGVVKDKFVRNWLDLLSFLLSGLPADGTIAAEVAFMFNEWYKPDACLEFPRGGSQAIVQALVRGIKKRGGRVMLNAHVDERLLPASAVTPKMIQAVAEIPMNRSFMHLHLGFDARELEGLEMHHIVVNSWEGGVDTEQNVVLISIPSVMDPDLAPPGKHTLHAYLPATEPFALWHTLERGSPEYETQKEERSQVLWRAVERIVPDIRQRTEIEMVGTPLTHRHFLRRHNGTYGPAIRAGQGTFPGPSTSIPGLMCCGDSTFPGIGVPAVAASGAIVANTLVPVWDHWKLLDSIGT</sequence>
<dbReference type="InterPro" id="IPR036188">
    <property type="entry name" value="FAD/NAD-bd_sf"/>
</dbReference>
<dbReference type="Pfam" id="PF01593">
    <property type="entry name" value="Amino_oxidase"/>
    <property type="match status" value="1"/>
</dbReference>
<dbReference type="Gene3D" id="3.50.50.60">
    <property type="entry name" value="FAD/NAD(P)-binding domain"/>
    <property type="match status" value="2"/>
</dbReference>
<dbReference type="InterPro" id="IPR002937">
    <property type="entry name" value="Amino_oxidase"/>
</dbReference>
<dbReference type="PANTHER" id="PTHR46313:SF1">
    <property type="entry name" value="FAD_NAD(P)-BINDING OXIDOREDUCTASE FAMILY PROTEIN"/>
    <property type="match status" value="1"/>
</dbReference>